<name>A0ABW1U195_9BURK</name>
<accession>A0ABW1U195</accession>
<dbReference type="InterPro" id="IPR016167">
    <property type="entry name" value="FAD-bd_PCMH_sub1"/>
</dbReference>
<keyword evidence="6" id="KW-1185">Reference proteome</keyword>
<dbReference type="PANTHER" id="PTHR42659:SF2">
    <property type="entry name" value="XANTHINE DEHYDROGENASE SUBUNIT C-RELATED"/>
    <property type="match status" value="1"/>
</dbReference>
<evidence type="ECO:0000256" key="1">
    <source>
        <dbReference type="ARBA" id="ARBA00022630"/>
    </source>
</evidence>
<dbReference type="InterPro" id="IPR005107">
    <property type="entry name" value="CO_DH_flav_C"/>
</dbReference>
<dbReference type="InterPro" id="IPR016166">
    <property type="entry name" value="FAD-bd_PCMH"/>
</dbReference>
<dbReference type="InterPro" id="IPR051312">
    <property type="entry name" value="Diverse_Substr_Oxidored"/>
</dbReference>
<dbReference type="PROSITE" id="PS51387">
    <property type="entry name" value="FAD_PCMH"/>
    <property type="match status" value="1"/>
</dbReference>
<dbReference type="InterPro" id="IPR036683">
    <property type="entry name" value="CO_DH_flav_C_dom_sf"/>
</dbReference>
<dbReference type="EMBL" id="JBHSRS010000083">
    <property type="protein sequence ID" value="MFC6283666.1"/>
    <property type="molecule type" value="Genomic_DNA"/>
</dbReference>
<dbReference type="Gene3D" id="3.30.465.10">
    <property type="match status" value="1"/>
</dbReference>
<keyword evidence="2" id="KW-0274">FAD</keyword>
<dbReference type="Pfam" id="PF03450">
    <property type="entry name" value="CO_deh_flav_C"/>
    <property type="match status" value="1"/>
</dbReference>
<keyword evidence="3" id="KW-0560">Oxidoreductase</keyword>
<evidence type="ECO:0000313" key="6">
    <source>
        <dbReference type="Proteomes" id="UP001596270"/>
    </source>
</evidence>
<dbReference type="SMART" id="SM01092">
    <property type="entry name" value="CO_deh_flav_C"/>
    <property type="match status" value="1"/>
</dbReference>
<sequence length="278" mass="29815">MNPFEYRRPCSVAEAAQWLRDDPEAKLMAGGQSLLAAMKLRFAAPSLLIDLQGLPELTALREEEGGLWIGAMCTHASVAASLLVRRIVPMLGQLAHGIGDQQVRNRGTLGGSISNADPAACWPAGVMALNGTVCTDRREIPADEFFGGLFTTALEPDEIVCGVRFPRLQDAHYLKFEQPASRFALTGVAVARREKSVRVAITGLGFGICRWQAAELALSGSFAPEALQGLRLDADQASGDIHASAEYRVHLAAVLTRRAVQNILKPTAAQATNQTVTL</sequence>
<proteinExistence type="predicted"/>
<dbReference type="SUPFAM" id="SSF55447">
    <property type="entry name" value="CO dehydrogenase flavoprotein C-terminal domain-like"/>
    <property type="match status" value="1"/>
</dbReference>
<dbReference type="Gene3D" id="3.30.390.50">
    <property type="entry name" value="CO dehydrogenase flavoprotein, C-terminal domain"/>
    <property type="match status" value="1"/>
</dbReference>
<dbReference type="RefSeq" id="WP_371436543.1">
    <property type="nucleotide sequence ID" value="NZ_JBHSRS010000083.1"/>
</dbReference>
<dbReference type="Gene3D" id="3.30.43.10">
    <property type="entry name" value="Uridine Diphospho-n-acetylenolpyruvylglucosamine Reductase, domain 2"/>
    <property type="match status" value="1"/>
</dbReference>
<dbReference type="Proteomes" id="UP001596270">
    <property type="component" value="Unassembled WGS sequence"/>
</dbReference>
<evidence type="ECO:0000256" key="2">
    <source>
        <dbReference type="ARBA" id="ARBA00022827"/>
    </source>
</evidence>
<organism evidence="5 6">
    <name type="scientific">Polaromonas aquatica</name>
    <dbReference type="NCBI Taxonomy" id="332657"/>
    <lineage>
        <taxon>Bacteria</taxon>
        <taxon>Pseudomonadati</taxon>
        <taxon>Pseudomonadota</taxon>
        <taxon>Betaproteobacteria</taxon>
        <taxon>Burkholderiales</taxon>
        <taxon>Comamonadaceae</taxon>
        <taxon>Polaromonas</taxon>
    </lineage>
</organism>
<gene>
    <name evidence="5" type="ORF">ACFQND_20760</name>
</gene>
<comment type="caution">
    <text evidence="5">The sequence shown here is derived from an EMBL/GenBank/DDBJ whole genome shotgun (WGS) entry which is preliminary data.</text>
</comment>
<dbReference type="InterPro" id="IPR002346">
    <property type="entry name" value="Mopterin_DH_FAD-bd"/>
</dbReference>
<reference evidence="6" key="1">
    <citation type="journal article" date="2019" name="Int. J. Syst. Evol. Microbiol.">
        <title>The Global Catalogue of Microorganisms (GCM) 10K type strain sequencing project: providing services to taxonomists for standard genome sequencing and annotation.</title>
        <authorList>
            <consortium name="The Broad Institute Genomics Platform"/>
            <consortium name="The Broad Institute Genome Sequencing Center for Infectious Disease"/>
            <person name="Wu L."/>
            <person name="Ma J."/>
        </authorList>
    </citation>
    <scope>NUCLEOTIDE SEQUENCE [LARGE SCALE GENOMIC DNA]</scope>
    <source>
        <strain evidence="6">CCUG 39402</strain>
    </source>
</reference>
<protein>
    <submittedName>
        <fullName evidence="5">Xanthine dehydrogenase family protein subunit M</fullName>
    </submittedName>
</protein>
<evidence type="ECO:0000259" key="4">
    <source>
        <dbReference type="PROSITE" id="PS51387"/>
    </source>
</evidence>
<keyword evidence="1" id="KW-0285">Flavoprotein</keyword>
<dbReference type="SUPFAM" id="SSF56176">
    <property type="entry name" value="FAD-binding/transporter-associated domain-like"/>
    <property type="match status" value="1"/>
</dbReference>
<dbReference type="InterPro" id="IPR036318">
    <property type="entry name" value="FAD-bd_PCMH-like_sf"/>
</dbReference>
<dbReference type="PANTHER" id="PTHR42659">
    <property type="entry name" value="XANTHINE DEHYDROGENASE SUBUNIT C-RELATED"/>
    <property type="match status" value="1"/>
</dbReference>
<evidence type="ECO:0000313" key="5">
    <source>
        <dbReference type="EMBL" id="MFC6283666.1"/>
    </source>
</evidence>
<evidence type="ECO:0000256" key="3">
    <source>
        <dbReference type="ARBA" id="ARBA00023002"/>
    </source>
</evidence>
<dbReference type="Pfam" id="PF00941">
    <property type="entry name" value="FAD_binding_5"/>
    <property type="match status" value="1"/>
</dbReference>
<dbReference type="InterPro" id="IPR016169">
    <property type="entry name" value="FAD-bd_PCMH_sub2"/>
</dbReference>
<feature type="domain" description="FAD-binding PCMH-type" evidence="4">
    <location>
        <begin position="1"/>
        <end position="170"/>
    </location>
</feature>